<reference evidence="1 2" key="1">
    <citation type="journal article" date="2018" name="IMA Fungus">
        <title>IMA Genome-F 9: Draft genome sequence of Annulohypoxylon stygium, Aspergillus mulundensis, Berkeleyomyces basicola (syn. Thielaviopsis basicola), Ceratocystis smalleyi, two Cercospora beticola strains, Coleophoma cylindrospora, Fusarium fracticaudum, Phialophora cf. hyalina, and Morchella septimelata.</title>
        <authorList>
            <person name="Wingfield B.D."/>
            <person name="Bills G.F."/>
            <person name="Dong Y."/>
            <person name="Huang W."/>
            <person name="Nel W.J."/>
            <person name="Swalarsk-Parry B.S."/>
            <person name="Vaghefi N."/>
            <person name="Wilken P.M."/>
            <person name="An Z."/>
            <person name="de Beer Z.W."/>
            <person name="De Vos L."/>
            <person name="Chen L."/>
            <person name="Duong T.A."/>
            <person name="Gao Y."/>
            <person name="Hammerbacher A."/>
            <person name="Kikkert J.R."/>
            <person name="Li Y."/>
            <person name="Li H."/>
            <person name="Li K."/>
            <person name="Li Q."/>
            <person name="Liu X."/>
            <person name="Ma X."/>
            <person name="Naidoo K."/>
            <person name="Pethybridge S.J."/>
            <person name="Sun J."/>
            <person name="Steenkamp E.T."/>
            <person name="van der Nest M.A."/>
            <person name="van Wyk S."/>
            <person name="Wingfield M.J."/>
            <person name="Xiong C."/>
            <person name="Yue Q."/>
            <person name="Zhang X."/>
        </authorList>
    </citation>
    <scope>NUCLEOTIDE SEQUENCE [LARGE SCALE GENOMIC DNA]</scope>
    <source>
        <strain evidence="1 2">DSM 5745</strain>
    </source>
</reference>
<dbReference type="GeneID" id="38120102"/>
<sequence>MANSMRVLVYARVTDIPGLPQKRYLALGDLVARQLLSRNFHASVHPPVYDHVHIPADFDSEQPLERWFIFDLNVRKALPRSELLQLPHLVYFASRQGDKWIFLKRDNSIERAKSKAASFAWGGRLEQKLFAELRAEYSQDVS</sequence>
<dbReference type="AlphaFoldDB" id="A0A3D8QRI9"/>
<evidence type="ECO:0000313" key="1">
    <source>
        <dbReference type="EMBL" id="RDW64321.1"/>
    </source>
</evidence>
<comment type="caution">
    <text evidence="1">The sequence shown here is derived from an EMBL/GenBank/DDBJ whole genome shotgun (WGS) entry which is preliminary data.</text>
</comment>
<gene>
    <name evidence="1" type="ORF">DSM5745_09732</name>
</gene>
<evidence type="ECO:0000313" key="2">
    <source>
        <dbReference type="Proteomes" id="UP000256690"/>
    </source>
</evidence>
<name>A0A3D8QRI9_9EURO</name>
<accession>A0A3D8QRI9</accession>
<dbReference type="Proteomes" id="UP000256690">
    <property type="component" value="Unassembled WGS sequence"/>
</dbReference>
<protein>
    <submittedName>
        <fullName evidence="1">Uncharacterized protein</fullName>
    </submittedName>
</protein>
<organism evidence="1 2">
    <name type="scientific">Aspergillus mulundensis</name>
    <dbReference type="NCBI Taxonomy" id="1810919"/>
    <lineage>
        <taxon>Eukaryota</taxon>
        <taxon>Fungi</taxon>
        <taxon>Dikarya</taxon>
        <taxon>Ascomycota</taxon>
        <taxon>Pezizomycotina</taxon>
        <taxon>Eurotiomycetes</taxon>
        <taxon>Eurotiomycetidae</taxon>
        <taxon>Eurotiales</taxon>
        <taxon>Aspergillaceae</taxon>
        <taxon>Aspergillus</taxon>
        <taxon>Aspergillus subgen. Nidulantes</taxon>
    </lineage>
</organism>
<dbReference type="RefSeq" id="XP_026599480.1">
    <property type="nucleotide sequence ID" value="XM_026751748.1"/>
</dbReference>
<proteinExistence type="predicted"/>
<dbReference type="OrthoDB" id="4297596at2759"/>
<keyword evidence="2" id="KW-1185">Reference proteome</keyword>
<dbReference type="EMBL" id="PVWQ01000014">
    <property type="protein sequence ID" value="RDW64321.1"/>
    <property type="molecule type" value="Genomic_DNA"/>
</dbReference>